<gene>
    <name evidence="1" type="ORF">Egran_05342</name>
</gene>
<dbReference type="Proteomes" id="UP000243515">
    <property type="component" value="Unassembled WGS sequence"/>
</dbReference>
<accession>A0A232LRV0</accession>
<feature type="non-terminal residue" evidence="1">
    <location>
        <position position="89"/>
    </location>
</feature>
<comment type="caution">
    <text evidence="1">The sequence shown here is derived from an EMBL/GenBank/DDBJ whole genome shotgun (WGS) entry which is preliminary data.</text>
</comment>
<dbReference type="EMBL" id="NPHW01005320">
    <property type="protein sequence ID" value="OXV06891.1"/>
    <property type="molecule type" value="Genomic_DNA"/>
</dbReference>
<reference evidence="1 2" key="1">
    <citation type="journal article" date="2015" name="Environ. Microbiol.">
        <title>Metagenome sequence of Elaphomyces granulatus from sporocarp tissue reveals Ascomycota ectomycorrhizal fingerprints of genome expansion and a Proteobacteria-rich microbiome.</title>
        <authorList>
            <person name="Quandt C.A."/>
            <person name="Kohler A."/>
            <person name="Hesse C.N."/>
            <person name="Sharpton T.J."/>
            <person name="Martin F."/>
            <person name="Spatafora J.W."/>
        </authorList>
    </citation>
    <scope>NUCLEOTIDE SEQUENCE [LARGE SCALE GENOMIC DNA]</scope>
    <source>
        <strain evidence="1 2">OSC145934</strain>
    </source>
</reference>
<proteinExistence type="predicted"/>
<dbReference type="AlphaFoldDB" id="A0A232LRV0"/>
<evidence type="ECO:0000313" key="2">
    <source>
        <dbReference type="Proteomes" id="UP000243515"/>
    </source>
</evidence>
<keyword evidence="2" id="KW-1185">Reference proteome</keyword>
<feature type="non-terminal residue" evidence="1">
    <location>
        <position position="1"/>
    </location>
</feature>
<sequence>LSDGVLSIRKLLHKAQSETTSSRVFRFLEDAEKFVLSYRSIIERAPLQTYGTALAFSPMRSKVKIQHWKERLSFIKNVVGIRDGWDPCL</sequence>
<name>A0A232LRV0_9EURO</name>
<dbReference type="OrthoDB" id="538223at2759"/>
<evidence type="ECO:0000313" key="1">
    <source>
        <dbReference type="EMBL" id="OXV06891.1"/>
    </source>
</evidence>
<organism evidence="1 2">
    <name type="scientific">Elaphomyces granulatus</name>
    <dbReference type="NCBI Taxonomy" id="519963"/>
    <lineage>
        <taxon>Eukaryota</taxon>
        <taxon>Fungi</taxon>
        <taxon>Dikarya</taxon>
        <taxon>Ascomycota</taxon>
        <taxon>Pezizomycotina</taxon>
        <taxon>Eurotiomycetes</taxon>
        <taxon>Eurotiomycetidae</taxon>
        <taxon>Eurotiales</taxon>
        <taxon>Elaphomycetaceae</taxon>
        <taxon>Elaphomyces</taxon>
    </lineage>
</organism>
<protein>
    <submittedName>
        <fullName evidence="1">Uncharacterized protein</fullName>
    </submittedName>
</protein>